<proteinExistence type="predicted"/>
<keyword evidence="3" id="KW-1185">Reference proteome</keyword>
<accession>A0ABV0QPX4</accession>
<reference evidence="2 3" key="1">
    <citation type="submission" date="2021-06" db="EMBL/GenBank/DDBJ databases">
        <authorList>
            <person name="Palmer J.M."/>
        </authorList>
    </citation>
    <scope>NUCLEOTIDE SEQUENCE [LARGE SCALE GENOMIC DNA]</scope>
    <source>
        <strain evidence="2 3">XC_2019</strain>
        <tissue evidence="2">Muscle</tissue>
    </source>
</reference>
<gene>
    <name evidence="2" type="primary">KCND1_1</name>
    <name evidence="2" type="ORF">XENOCAPTIV_004344</name>
</gene>
<dbReference type="EMBL" id="JAHRIN010018261">
    <property type="protein sequence ID" value="MEQ2197859.1"/>
    <property type="molecule type" value="Genomic_DNA"/>
</dbReference>
<feature type="domain" description="Shal-type voltage-gated potassium channels N-terminal" evidence="1">
    <location>
        <begin position="13"/>
        <end position="38"/>
    </location>
</feature>
<name>A0ABV0QPX4_9TELE</name>
<organism evidence="2 3">
    <name type="scientific">Xenoophorus captivus</name>
    <dbReference type="NCBI Taxonomy" id="1517983"/>
    <lineage>
        <taxon>Eukaryota</taxon>
        <taxon>Metazoa</taxon>
        <taxon>Chordata</taxon>
        <taxon>Craniata</taxon>
        <taxon>Vertebrata</taxon>
        <taxon>Euteleostomi</taxon>
        <taxon>Actinopterygii</taxon>
        <taxon>Neopterygii</taxon>
        <taxon>Teleostei</taxon>
        <taxon>Neoteleostei</taxon>
        <taxon>Acanthomorphata</taxon>
        <taxon>Ovalentaria</taxon>
        <taxon>Atherinomorphae</taxon>
        <taxon>Cyprinodontiformes</taxon>
        <taxon>Goodeidae</taxon>
        <taxon>Xenoophorus</taxon>
    </lineage>
</organism>
<dbReference type="Proteomes" id="UP001434883">
    <property type="component" value="Unassembled WGS sequence"/>
</dbReference>
<comment type="caution">
    <text evidence="2">The sequence shown here is derived from an EMBL/GenBank/DDBJ whole genome shotgun (WGS) entry which is preliminary data.</text>
</comment>
<evidence type="ECO:0000259" key="1">
    <source>
        <dbReference type="Pfam" id="PF11601"/>
    </source>
</evidence>
<feature type="non-terminal residue" evidence="2">
    <location>
        <position position="1"/>
    </location>
</feature>
<evidence type="ECO:0000313" key="2">
    <source>
        <dbReference type="EMBL" id="MEQ2197859.1"/>
    </source>
</evidence>
<dbReference type="InterPro" id="IPR021645">
    <property type="entry name" value="Shal-type_N"/>
</dbReference>
<dbReference type="Pfam" id="PF11601">
    <property type="entry name" value="Shal-type"/>
    <property type="match status" value="1"/>
</dbReference>
<sequence length="68" mass="7161">SSSVETLGCKMAAGVATWLPFARAAAVGWLPLAKKTMPKPPVDNSSRSDEILYVNVSGVRFQVGAAVR</sequence>
<protein>
    <submittedName>
        <fullName evidence="2">Potassium voltage-gated channel subfamily D member 1</fullName>
    </submittedName>
</protein>
<evidence type="ECO:0000313" key="3">
    <source>
        <dbReference type="Proteomes" id="UP001434883"/>
    </source>
</evidence>